<reference evidence="2" key="2">
    <citation type="submission" date="2021-04" db="EMBL/GenBank/DDBJ databases">
        <authorList>
            <person name="Gilroy R."/>
        </authorList>
    </citation>
    <scope>NUCLEOTIDE SEQUENCE</scope>
    <source>
        <strain evidence="2">14975</strain>
    </source>
</reference>
<feature type="compositionally biased region" description="Basic and acidic residues" evidence="1">
    <location>
        <begin position="294"/>
        <end position="306"/>
    </location>
</feature>
<reference evidence="2" key="1">
    <citation type="journal article" date="2021" name="PeerJ">
        <title>Extensive microbial diversity within the chicken gut microbiome revealed by metagenomics and culture.</title>
        <authorList>
            <person name="Gilroy R."/>
            <person name="Ravi A."/>
            <person name="Getino M."/>
            <person name="Pursley I."/>
            <person name="Horton D.L."/>
            <person name="Alikhan N.F."/>
            <person name="Baker D."/>
            <person name="Gharbi K."/>
            <person name="Hall N."/>
            <person name="Watson M."/>
            <person name="Adriaenssens E.M."/>
            <person name="Foster-Nyarko E."/>
            <person name="Jarju S."/>
            <person name="Secka A."/>
            <person name="Antonio M."/>
            <person name="Oren A."/>
            <person name="Chaudhuri R.R."/>
            <person name="La Ragione R."/>
            <person name="Hildebrand F."/>
            <person name="Pallen M.J."/>
        </authorList>
    </citation>
    <scope>NUCLEOTIDE SEQUENCE</scope>
    <source>
        <strain evidence="2">14975</strain>
    </source>
</reference>
<dbReference type="Proteomes" id="UP000823964">
    <property type="component" value="Unassembled WGS sequence"/>
</dbReference>
<protein>
    <submittedName>
        <fullName evidence="2">Uncharacterized protein</fullName>
    </submittedName>
</protein>
<dbReference type="AlphaFoldDB" id="A0A9D1VAX0"/>
<evidence type="ECO:0000313" key="3">
    <source>
        <dbReference type="Proteomes" id="UP000823964"/>
    </source>
</evidence>
<dbReference type="EMBL" id="DXFQ01000064">
    <property type="protein sequence ID" value="HIX19766.1"/>
    <property type="molecule type" value="Genomic_DNA"/>
</dbReference>
<feature type="compositionally biased region" description="Low complexity" evidence="1">
    <location>
        <begin position="316"/>
        <end position="331"/>
    </location>
</feature>
<name>A0A9D1VAX0_9BACT</name>
<dbReference type="Gene3D" id="1.25.40.10">
    <property type="entry name" value="Tetratricopeptide repeat domain"/>
    <property type="match status" value="1"/>
</dbReference>
<dbReference type="InterPro" id="IPR011990">
    <property type="entry name" value="TPR-like_helical_dom_sf"/>
</dbReference>
<gene>
    <name evidence="2" type="ORF">H9862_04090</name>
</gene>
<evidence type="ECO:0000313" key="2">
    <source>
        <dbReference type="EMBL" id="HIX19766.1"/>
    </source>
</evidence>
<feature type="region of interest" description="Disordered" evidence="1">
    <location>
        <begin position="294"/>
        <end position="338"/>
    </location>
</feature>
<comment type="caution">
    <text evidence="2">The sequence shown here is derived from an EMBL/GenBank/DDBJ whole genome shotgun (WGS) entry which is preliminary data.</text>
</comment>
<evidence type="ECO:0000256" key="1">
    <source>
        <dbReference type="SAM" id="MobiDB-lite"/>
    </source>
</evidence>
<organism evidence="2 3">
    <name type="scientific">Candidatus Akkermansia intestinigallinarum</name>
    <dbReference type="NCBI Taxonomy" id="2838431"/>
    <lineage>
        <taxon>Bacteria</taxon>
        <taxon>Pseudomonadati</taxon>
        <taxon>Verrucomicrobiota</taxon>
        <taxon>Verrucomicrobiia</taxon>
        <taxon>Verrucomicrobiales</taxon>
        <taxon>Akkermansiaceae</taxon>
        <taxon>Akkermansia</taxon>
    </lineage>
</organism>
<proteinExistence type="predicted"/>
<sequence>MNRLLPSLLRRLRLLPPLLLLAAGGAALLPLSTSLNRRQLEAQLRYPPVQIKGQDALSQQLALFTLGGLRTLASEILVLDTTDAWLKHDWPRAARRWQDITTLSPKHAGYWADAAREMANNAAQHVLRDPRYDRQQRAILAREYRDRGERFLRDGLQNNPDDPELLLELARYCGKTAVPPRHSEAAELYARAVQCGAPKRFERWQLYELCQVRNRKEESLKLAQRLFANPDHISPSLCCILFDLQEELRLPESEKLSLEEIFGSRQAGIRELNSYIDNDLGYPTEGARAWLREHAKEETRGEHAKADSSQAGSPESGSPQAAPSQEASAAEEAGEKEL</sequence>
<accession>A0A9D1VAX0</accession>